<feature type="compositionally biased region" description="Polar residues" evidence="1">
    <location>
        <begin position="334"/>
        <end position="349"/>
    </location>
</feature>
<feature type="region of interest" description="Disordered" evidence="1">
    <location>
        <begin position="327"/>
        <end position="396"/>
    </location>
</feature>
<dbReference type="EnsemblMetazoa" id="GPPI009383-RA">
    <property type="protein sequence ID" value="GPPI009383-PA"/>
    <property type="gene ID" value="GPPI009383"/>
</dbReference>
<reference evidence="2" key="2">
    <citation type="submission" date="2020-05" db="UniProtKB">
        <authorList>
            <consortium name="EnsemblMetazoa"/>
        </authorList>
    </citation>
    <scope>IDENTIFICATION</scope>
    <source>
        <strain evidence="2">IAEA</strain>
    </source>
</reference>
<keyword evidence="3" id="KW-1185">Reference proteome</keyword>
<proteinExistence type="predicted"/>
<evidence type="ECO:0000256" key="1">
    <source>
        <dbReference type="SAM" id="MobiDB-lite"/>
    </source>
</evidence>
<feature type="compositionally biased region" description="Polar residues" evidence="1">
    <location>
        <begin position="361"/>
        <end position="396"/>
    </location>
</feature>
<dbReference type="VEuPathDB" id="VectorBase:GPPI009383"/>
<name>A0A1B0AUR0_9MUSC</name>
<dbReference type="EMBL" id="JXJN01003721">
    <property type="status" value="NOT_ANNOTATED_CDS"/>
    <property type="molecule type" value="Genomic_DNA"/>
</dbReference>
<dbReference type="AlphaFoldDB" id="A0A1B0AUR0"/>
<organism evidence="2 3">
    <name type="scientific">Glossina palpalis gambiensis</name>
    <dbReference type="NCBI Taxonomy" id="67801"/>
    <lineage>
        <taxon>Eukaryota</taxon>
        <taxon>Metazoa</taxon>
        <taxon>Ecdysozoa</taxon>
        <taxon>Arthropoda</taxon>
        <taxon>Hexapoda</taxon>
        <taxon>Insecta</taxon>
        <taxon>Pterygota</taxon>
        <taxon>Neoptera</taxon>
        <taxon>Endopterygota</taxon>
        <taxon>Diptera</taxon>
        <taxon>Brachycera</taxon>
        <taxon>Muscomorpha</taxon>
        <taxon>Hippoboscoidea</taxon>
        <taxon>Glossinidae</taxon>
        <taxon>Glossina</taxon>
    </lineage>
</organism>
<reference evidence="3" key="1">
    <citation type="submission" date="2015-01" db="EMBL/GenBank/DDBJ databases">
        <authorList>
            <person name="Aksoy S."/>
            <person name="Warren W."/>
            <person name="Wilson R.K."/>
        </authorList>
    </citation>
    <scope>NUCLEOTIDE SEQUENCE [LARGE SCALE GENOMIC DNA]</scope>
    <source>
        <strain evidence="3">IAEA</strain>
    </source>
</reference>
<dbReference type="Proteomes" id="UP000092460">
    <property type="component" value="Unassembled WGS sequence"/>
</dbReference>
<evidence type="ECO:0000313" key="3">
    <source>
        <dbReference type="Proteomes" id="UP000092460"/>
    </source>
</evidence>
<evidence type="ECO:0000313" key="2">
    <source>
        <dbReference type="EnsemblMetazoa" id="GPPI009383-PA"/>
    </source>
</evidence>
<accession>A0A1B0AUR0</accession>
<sequence length="396" mass="44267">MFLYSCQGSGFVLRFHVTSGFLVAKRAIEHNKLSCNEFTNCELKARNVDIGKKVVDVSIPIVWLVGMTVVALQNLFRATIKVYIYMKIEARRVMDKNELQKKVAREVFQAVYSLTNGYEKKYIPESKILSEVKQHLGILGNIPNLKSLVHICLENLRKAGVCHRIDPESFSANQMSSDAASDFAQPSVLGRDLTCLLGSRKRRFSNTALHTEDTQAARENSLTNDEADRTCKRLRTNSEAVLYIDRNKPAMKPHQMMHGLYSHLNRNLVCSAYGENDRELDQHIEKISLAGSVYSIETEDEICSCSESSCMESVETMNTSDELTQTMDDVGIPTKNSLEQQPLLQNNGKASGGDEIKSEGSSRNVSSAQLINTTEERVQTVNNVDTCTETNPEPSP</sequence>
<protein>
    <submittedName>
        <fullName evidence="2">Uncharacterized protein</fullName>
    </submittedName>
</protein>